<protein>
    <submittedName>
        <fullName evidence="2">Uncharacterized protein</fullName>
    </submittedName>
</protein>
<dbReference type="HOGENOM" id="CLU_545611_0_0_1"/>
<evidence type="ECO:0000313" key="3">
    <source>
        <dbReference type="Proteomes" id="UP000026960"/>
    </source>
</evidence>
<proteinExistence type="predicted"/>
<organism evidence="2">
    <name type="scientific">Oryza barthii</name>
    <dbReference type="NCBI Taxonomy" id="65489"/>
    <lineage>
        <taxon>Eukaryota</taxon>
        <taxon>Viridiplantae</taxon>
        <taxon>Streptophyta</taxon>
        <taxon>Embryophyta</taxon>
        <taxon>Tracheophyta</taxon>
        <taxon>Spermatophyta</taxon>
        <taxon>Magnoliopsida</taxon>
        <taxon>Liliopsida</taxon>
        <taxon>Poales</taxon>
        <taxon>Poaceae</taxon>
        <taxon>BOP clade</taxon>
        <taxon>Oryzoideae</taxon>
        <taxon>Oryzeae</taxon>
        <taxon>Oryzinae</taxon>
        <taxon>Oryza</taxon>
    </lineage>
</organism>
<feature type="region of interest" description="Disordered" evidence="1">
    <location>
        <begin position="107"/>
        <end position="130"/>
    </location>
</feature>
<reference evidence="2" key="1">
    <citation type="journal article" date="2009" name="Rice">
        <title>De Novo Next Generation Sequencing of Plant Genomes.</title>
        <authorList>
            <person name="Rounsley S."/>
            <person name="Marri P.R."/>
            <person name="Yu Y."/>
            <person name="He R."/>
            <person name="Sisneros N."/>
            <person name="Goicoechea J.L."/>
            <person name="Lee S.J."/>
            <person name="Angelova A."/>
            <person name="Kudrna D."/>
            <person name="Luo M."/>
            <person name="Affourtit J."/>
            <person name="Desany B."/>
            <person name="Knight J."/>
            <person name="Niazi F."/>
            <person name="Egholm M."/>
            <person name="Wing R.A."/>
        </authorList>
    </citation>
    <scope>NUCLEOTIDE SEQUENCE [LARGE SCALE GENOMIC DNA]</scope>
    <source>
        <strain evidence="2">cv. IRGC 105608</strain>
    </source>
</reference>
<evidence type="ECO:0000313" key="2">
    <source>
        <dbReference type="EnsemblPlants" id="OBART07G14810.1"/>
    </source>
</evidence>
<dbReference type="AlphaFoldDB" id="A0A0D3GR51"/>
<dbReference type="Gramene" id="OBART07G14810.1">
    <property type="protein sequence ID" value="OBART07G14810.1"/>
    <property type="gene ID" value="OBART07G14810"/>
</dbReference>
<feature type="compositionally biased region" description="Basic residues" evidence="1">
    <location>
        <begin position="486"/>
        <end position="500"/>
    </location>
</feature>
<feature type="region of interest" description="Disordered" evidence="1">
    <location>
        <begin position="1"/>
        <end position="94"/>
    </location>
</feature>
<evidence type="ECO:0000256" key="1">
    <source>
        <dbReference type="SAM" id="MobiDB-lite"/>
    </source>
</evidence>
<dbReference type="Proteomes" id="UP000026960">
    <property type="component" value="Chromosome 7"/>
</dbReference>
<accession>A0A0D3GR51</accession>
<reference evidence="2" key="2">
    <citation type="submission" date="2015-03" db="UniProtKB">
        <authorList>
            <consortium name="EnsemblPlants"/>
        </authorList>
    </citation>
    <scope>IDENTIFICATION</scope>
</reference>
<sequence>MRNQQAAEPHRAPWVAAAPPQPRRRARGRLPFGNRHGQGGGRHASPRRFGGLHDHERPPHRVGPHRAAWNEAPPPRPQPRHGGHGLVAGEPRQPRRGVLEELELDGAGARGGAGRNPAQWIAGPRQQPRRGGDLHPVARGHALGGGHAAPSRAVRGEVVDVERGRQHGSQVAVASPPPPPPPLHTPVWLPKIGANTDGPFWLSRFGGHGQQARVLTGRSSSGLPGARPQWSKGALRPDLRRRRQGPARLRSPRWRVRGRVGAPLRRVEARGRRGGEALLSLRGPPAADGGGALPLHVRPAVEGDQARLPRVRPAVEDAEGGGAPPLPLQLHVRPAVEGAVEDVEGGGALPLRVRPAVVEGGVGVGAEPQALVAGVGDAAQGGEAVVVAVADDKSAARESASIELGVVYQQMEAVWVKIEREVEERRKNREIAKKTRDWASAIDSTKRSEAKIDDLIKQYDSHSRRASELRLKMVNLQTRPISPPPRLRRHPSHLLPRKGG</sequence>
<name>A0A0D3GR51_9ORYZ</name>
<dbReference type="PaxDb" id="65489-OBART07G14810.1"/>
<dbReference type="EnsemblPlants" id="OBART07G14810.1">
    <property type="protein sequence ID" value="OBART07G14810.1"/>
    <property type="gene ID" value="OBART07G14810"/>
</dbReference>
<keyword evidence="3" id="KW-1185">Reference proteome</keyword>
<feature type="region of interest" description="Disordered" evidence="1">
    <location>
        <begin position="475"/>
        <end position="500"/>
    </location>
</feature>